<accession>A0A371E7G3</accession>
<protein>
    <recommendedName>
        <fullName evidence="1">Retrovirus-related Pol polyprotein from transposon TNT 1-94-like beta-barrel domain-containing protein</fullName>
    </recommendedName>
</protein>
<dbReference type="InterPro" id="IPR054722">
    <property type="entry name" value="PolX-like_BBD"/>
</dbReference>
<name>A0A371E7G3_MUCPR</name>
<reference evidence="2" key="1">
    <citation type="submission" date="2018-05" db="EMBL/GenBank/DDBJ databases">
        <title>Draft genome of Mucuna pruriens seed.</title>
        <authorList>
            <person name="Nnadi N.E."/>
            <person name="Vos R."/>
            <person name="Hasami M.H."/>
            <person name="Devisetty U.K."/>
            <person name="Aguiy J.C."/>
        </authorList>
    </citation>
    <scope>NUCLEOTIDE SEQUENCE [LARGE SCALE GENOMIC DNA]</scope>
    <source>
        <strain evidence="2">JCA_2017</strain>
    </source>
</reference>
<dbReference type="Proteomes" id="UP000257109">
    <property type="component" value="Unassembled WGS sequence"/>
</dbReference>
<evidence type="ECO:0000313" key="3">
    <source>
        <dbReference type="Proteomes" id="UP000257109"/>
    </source>
</evidence>
<feature type="domain" description="Retrovirus-related Pol polyprotein from transposon TNT 1-94-like beta-barrel" evidence="1">
    <location>
        <begin position="47"/>
        <end position="100"/>
    </location>
</feature>
<dbReference type="OrthoDB" id="1432157at2759"/>
<evidence type="ECO:0000259" key="1">
    <source>
        <dbReference type="Pfam" id="PF22936"/>
    </source>
</evidence>
<comment type="caution">
    <text evidence="2">The sequence shown here is derived from an EMBL/GenBank/DDBJ whole genome shotgun (WGS) entry which is preliminary data.</text>
</comment>
<sequence length="138" mass="15883">MKSQIVEEQYECPSKGSNAKENYIKGGDEILLMAYLNDKEASNEECWFLDSECSNHMCGKLEFFSDLDESFKEKVKLGDNSSINVMEKSTVRILINVSEESKAIDYMILSLKRPLSIKMWYLKKTKVGIGMKATWKLF</sequence>
<organism evidence="2 3">
    <name type="scientific">Mucuna pruriens</name>
    <name type="common">Velvet bean</name>
    <name type="synonym">Dolichos pruriens</name>
    <dbReference type="NCBI Taxonomy" id="157652"/>
    <lineage>
        <taxon>Eukaryota</taxon>
        <taxon>Viridiplantae</taxon>
        <taxon>Streptophyta</taxon>
        <taxon>Embryophyta</taxon>
        <taxon>Tracheophyta</taxon>
        <taxon>Spermatophyta</taxon>
        <taxon>Magnoliopsida</taxon>
        <taxon>eudicotyledons</taxon>
        <taxon>Gunneridae</taxon>
        <taxon>Pentapetalae</taxon>
        <taxon>rosids</taxon>
        <taxon>fabids</taxon>
        <taxon>Fabales</taxon>
        <taxon>Fabaceae</taxon>
        <taxon>Papilionoideae</taxon>
        <taxon>50 kb inversion clade</taxon>
        <taxon>NPAAA clade</taxon>
        <taxon>indigoferoid/millettioid clade</taxon>
        <taxon>Phaseoleae</taxon>
        <taxon>Mucuna</taxon>
    </lineage>
</organism>
<dbReference type="AlphaFoldDB" id="A0A371E7G3"/>
<keyword evidence="3" id="KW-1185">Reference proteome</keyword>
<evidence type="ECO:0000313" key="2">
    <source>
        <dbReference type="EMBL" id="RDX61968.1"/>
    </source>
</evidence>
<dbReference type="EMBL" id="QJKJ01015776">
    <property type="protein sequence ID" value="RDX61968.1"/>
    <property type="molecule type" value="Genomic_DNA"/>
</dbReference>
<gene>
    <name evidence="2" type="ORF">CR513_59755</name>
</gene>
<proteinExistence type="predicted"/>
<feature type="non-terminal residue" evidence="2">
    <location>
        <position position="1"/>
    </location>
</feature>
<dbReference type="Pfam" id="PF22936">
    <property type="entry name" value="Pol_BBD"/>
    <property type="match status" value="1"/>
</dbReference>